<protein>
    <submittedName>
        <fullName evidence="2">(apollo) hypothetical protein</fullName>
    </submittedName>
</protein>
<comment type="caution">
    <text evidence="2">The sequence shown here is derived from an EMBL/GenBank/DDBJ whole genome shotgun (WGS) entry which is preliminary data.</text>
</comment>
<organism evidence="2 3">
    <name type="scientific">Parnassius apollo</name>
    <name type="common">Apollo butterfly</name>
    <name type="synonym">Papilio apollo</name>
    <dbReference type="NCBI Taxonomy" id="110799"/>
    <lineage>
        <taxon>Eukaryota</taxon>
        <taxon>Metazoa</taxon>
        <taxon>Ecdysozoa</taxon>
        <taxon>Arthropoda</taxon>
        <taxon>Hexapoda</taxon>
        <taxon>Insecta</taxon>
        <taxon>Pterygota</taxon>
        <taxon>Neoptera</taxon>
        <taxon>Endopterygota</taxon>
        <taxon>Lepidoptera</taxon>
        <taxon>Glossata</taxon>
        <taxon>Ditrysia</taxon>
        <taxon>Papilionoidea</taxon>
        <taxon>Papilionidae</taxon>
        <taxon>Parnassiinae</taxon>
        <taxon>Parnassini</taxon>
        <taxon>Parnassius</taxon>
        <taxon>Parnassius</taxon>
    </lineage>
</organism>
<evidence type="ECO:0000313" key="2">
    <source>
        <dbReference type="EMBL" id="CAG5025644.1"/>
    </source>
</evidence>
<dbReference type="PANTHER" id="PTHR47611">
    <property type="entry name" value="HAT DIMERISATION DOMAIN, C-TERMINAL"/>
    <property type="match status" value="1"/>
</dbReference>
<accession>A0A8S3XH66</accession>
<name>A0A8S3XH66_PARAO</name>
<feature type="domain" description="HAT C-terminal dimerisation" evidence="1">
    <location>
        <begin position="74"/>
        <end position="138"/>
    </location>
</feature>
<dbReference type="OrthoDB" id="8007801at2759"/>
<evidence type="ECO:0000313" key="3">
    <source>
        <dbReference type="Proteomes" id="UP000691718"/>
    </source>
</evidence>
<dbReference type="Proteomes" id="UP000691718">
    <property type="component" value="Unassembled WGS sequence"/>
</dbReference>
<dbReference type="PANTHER" id="PTHR47611:SF1">
    <property type="entry name" value="CCHC-TYPE DOMAIN-CONTAINING PROTEIN"/>
    <property type="match status" value="1"/>
</dbReference>
<evidence type="ECO:0000259" key="1">
    <source>
        <dbReference type="Pfam" id="PF05699"/>
    </source>
</evidence>
<gene>
    <name evidence="2" type="ORF">PAPOLLO_LOCUS18435</name>
</gene>
<dbReference type="EMBL" id="CAJQZP010001172">
    <property type="protein sequence ID" value="CAG5025644.1"/>
    <property type="molecule type" value="Genomic_DNA"/>
</dbReference>
<dbReference type="Pfam" id="PF05699">
    <property type="entry name" value="Dimer_Tnp_hAT"/>
    <property type="match status" value="1"/>
</dbReference>
<dbReference type="InterPro" id="IPR008906">
    <property type="entry name" value="HATC_C_dom"/>
</dbReference>
<dbReference type="GO" id="GO:0046983">
    <property type="term" value="F:protein dimerization activity"/>
    <property type="evidence" value="ECO:0007669"/>
    <property type="project" value="InterPro"/>
</dbReference>
<sequence length="148" mass="16590">MVRSHLTTEDIRQNEVIDSAKAGPTSSASFSNFLLDLARKHSTTQRDSGSAVENESWKYFSTACPEDLEPYGGDVLQYCKDRKTCVPSLYTLARSILNIPATSMPSEIVFPTAGLVITAKRSRLNPLRLNRIVFIHDNYVFCKESLKE</sequence>
<proteinExistence type="predicted"/>
<reference evidence="2" key="1">
    <citation type="submission" date="2021-04" db="EMBL/GenBank/DDBJ databases">
        <authorList>
            <person name="Tunstrom K."/>
        </authorList>
    </citation>
    <scope>NUCLEOTIDE SEQUENCE</scope>
</reference>
<dbReference type="AlphaFoldDB" id="A0A8S3XH66"/>
<keyword evidence="3" id="KW-1185">Reference proteome</keyword>